<keyword evidence="5 12" id="KW-0479">Metal-binding</keyword>
<comment type="caution">
    <text evidence="14">The sequence shown here is derived from an EMBL/GenBank/DDBJ whole genome shotgun (WGS) entry which is preliminary data.</text>
</comment>
<dbReference type="InterPro" id="IPR011877">
    <property type="entry name" value="Ribokinase"/>
</dbReference>
<dbReference type="AlphaFoldDB" id="A0A512M468"/>
<comment type="subcellular location">
    <subcellularLocation>
        <location evidence="12">Cytoplasm</location>
    </subcellularLocation>
</comment>
<reference evidence="14 15" key="1">
    <citation type="submission" date="2019-07" db="EMBL/GenBank/DDBJ databases">
        <title>Whole genome shotgun sequence of Brevifollis gellanilyticus NBRC 108608.</title>
        <authorList>
            <person name="Hosoyama A."/>
            <person name="Uohara A."/>
            <person name="Ohji S."/>
            <person name="Ichikawa N."/>
        </authorList>
    </citation>
    <scope>NUCLEOTIDE SEQUENCE [LARGE SCALE GENOMIC DNA]</scope>
    <source>
        <strain evidence="14 15">NBRC 108608</strain>
    </source>
</reference>
<dbReference type="InterPro" id="IPR002173">
    <property type="entry name" value="Carboh/pur_kinase_PfkB_CS"/>
</dbReference>
<dbReference type="Gene3D" id="3.40.1190.20">
    <property type="match status" value="1"/>
</dbReference>
<evidence type="ECO:0000256" key="5">
    <source>
        <dbReference type="ARBA" id="ARBA00022723"/>
    </source>
</evidence>
<organism evidence="14 15">
    <name type="scientific">Brevifollis gellanilyticus</name>
    <dbReference type="NCBI Taxonomy" id="748831"/>
    <lineage>
        <taxon>Bacteria</taxon>
        <taxon>Pseudomonadati</taxon>
        <taxon>Verrucomicrobiota</taxon>
        <taxon>Verrucomicrobiia</taxon>
        <taxon>Verrucomicrobiales</taxon>
        <taxon>Verrucomicrobiaceae</taxon>
    </lineage>
</organism>
<evidence type="ECO:0000256" key="2">
    <source>
        <dbReference type="ARBA" id="ARBA00012035"/>
    </source>
</evidence>
<feature type="binding site" evidence="12">
    <location>
        <begin position="256"/>
        <end position="257"/>
    </location>
    <ligand>
        <name>ATP</name>
        <dbReference type="ChEBI" id="CHEBI:30616"/>
    </ligand>
</feature>
<evidence type="ECO:0000256" key="1">
    <source>
        <dbReference type="ARBA" id="ARBA00005380"/>
    </source>
</evidence>
<evidence type="ECO:0000256" key="12">
    <source>
        <dbReference type="HAMAP-Rule" id="MF_01987"/>
    </source>
</evidence>
<dbReference type="PROSITE" id="PS00584">
    <property type="entry name" value="PFKB_KINASES_2"/>
    <property type="match status" value="1"/>
</dbReference>
<gene>
    <name evidence="14" type="primary">rbsK_1</name>
    <name evidence="12" type="synonym">rbsK</name>
    <name evidence="14" type="ORF">BGE01nite_08280</name>
</gene>
<evidence type="ECO:0000256" key="7">
    <source>
        <dbReference type="ARBA" id="ARBA00022777"/>
    </source>
</evidence>
<comment type="similarity">
    <text evidence="1">Belongs to the carbohydrate kinase pfkB family.</text>
</comment>
<comment type="catalytic activity">
    <reaction evidence="12">
        <text>D-ribose + ATP = D-ribose 5-phosphate + ADP + H(+)</text>
        <dbReference type="Rhea" id="RHEA:13697"/>
        <dbReference type="ChEBI" id="CHEBI:15378"/>
        <dbReference type="ChEBI" id="CHEBI:30616"/>
        <dbReference type="ChEBI" id="CHEBI:47013"/>
        <dbReference type="ChEBI" id="CHEBI:78346"/>
        <dbReference type="ChEBI" id="CHEBI:456216"/>
        <dbReference type="EC" id="2.7.1.15"/>
    </reaction>
</comment>
<feature type="binding site" evidence="12">
    <location>
        <position position="281"/>
    </location>
    <ligand>
        <name>ATP</name>
        <dbReference type="ChEBI" id="CHEBI:30616"/>
    </ligand>
</feature>
<evidence type="ECO:0000256" key="3">
    <source>
        <dbReference type="ARBA" id="ARBA00016943"/>
    </source>
</evidence>
<dbReference type="GO" id="GO:0019303">
    <property type="term" value="P:D-ribose catabolic process"/>
    <property type="evidence" value="ECO:0007669"/>
    <property type="project" value="UniProtKB-UniRule"/>
</dbReference>
<protein>
    <recommendedName>
        <fullName evidence="3 12">Ribokinase</fullName>
        <shortName evidence="12">RK</shortName>
        <ecNumber evidence="2 12">2.7.1.15</ecNumber>
    </recommendedName>
</protein>
<dbReference type="HAMAP" id="MF_01987">
    <property type="entry name" value="Ribokinase"/>
    <property type="match status" value="1"/>
</dbReference>
<accession>A0A512M468</accession>
<evidence type="ECO:0000256" key="4">
    <source>
        <dbReference type="ARBA" id="ARBA00022679"/>
    </source>
</evidence>
<dbReference type="GO" id="GO:0005829">
    <property type="term" value="C:cytosol"/>
    <property type="evidence" value="ECO:0007669"/>
    <property type="project" value="TreeGrafter"/>
</dbReference>
<dbReference type="PANTHER" id="PTHR10584:SF166">
    <property type="entry name" value="RIBOKINASE"/>
    <property type="match status" value="1"/>
</dbReference>
<dbReference type="PANTHER" id="PTHR10584">
    <property type="entry name" value="SUGAR KINASE"/>
    <property type="match status" value="1"/>
</dbReference>
<feature type="binding site" evidence="12">
    <location>
        <position position="290"/>
    </location>
    <ligand>
        <name>K(+)</name>
        <dbReference type="ChEBI" id="CHEBI:29103"/>
    </ligand>
</feature>
<keyword evidence="15" id="KW-1185">Reference proteome</keyword>
<keyword evidence="9 12" id="KW-0460">Magnesium</keyword>
<keyword evidence="7 12" id="KW-0418">Kinase</keyword>
<evidence type="ECO:0000259" key="13">
    <source>
        <dbReference type="Pfam" id="PF00294"/>
    </source>
</evidence>
<feature type="binding site" evidence="12">
    <location>
        <position position="292"/>
    </location>
    <ligand>
        <name>K(+)</name>
        <dbReference type="ChEBI" id="CHEBI:29103"/>
    </ligand>
</feature>
<evidence type="ECO:0000256" key="11">
    <source>
        <dbReference type="ARBA" id="ARBA00023277"/>
    </source>
</evidence>
<evidence type="ECO:0000313" key="15">
    <source>
        <dbReference type="Proteomes" id="UP000321577"/>
    </source>
</evidence>
<keyword evidence="4 12" id="KW-0808">Transferase</keyword>
<feature type="binding site" evidence="12">
    <location>
        <begin position="44"/>
        <end position="48"/>
    </location>
    <ligand>
        <name>substrate</name>
    </ligand>
</feature>
<feature type="domain" description="Carbohydrate kinase PfkB" evidence="13">
    <location>
        <begin position="7"/>
        <end position="298"/>
    </location>
</feature>
<keyword evidence="12" id="KW-0963">Cytoplasm</keyword>
<evidence type="ECO:0000313" key="14">
    <source>
        <dbReference type="EMBL" id="GEP41537.1"/>
    </source>
</evidence>
<name>A0A512M468_9BACT</name>
<keyword evidence="10 12" id="KW-0630">Potassium</keyword>
<dbReference type="EMBL" id="BKAG01000004">
    <property type="protein sequence ID" value="GEP41537.1"/>
    <property type="molecule type" value="Genomic_DNA"/>
</dbReference>
<dbReference type="Proteomes" id="UP000321577">
    <property type="component" value="Unassembled WGS sequence"/>
</dbReference>
<comment type="pathway">
    <text evidence="12">Carbohydrate metabolism; D-ribose degradation; D-ribose 5-phosphate from beta-D-ribopyranose: step 2/2.</text>
</comment>
<comment type="function">
    <text evidence="12">Catalyzes the phosphorylation of ribose at O-5 in a reaction requiring ATP and magnesium. The resulting D-ribose-5-phosphate can then be used either for sythesis of nucleotides, histidine, and tryptophan, or as a component of the pentose phosphate pathway.</text>
</comment>
<keyword evidence="11 12" id="KW-0119">Carbohydrate metabolism</keyword>
<feature type="binding site" evidence="12">
    <location>
        <position position="188"/>
    </location>
    <ligand>
        <name>ATP</name>
        <dbReference type="ChEBI" id="CHEBI:30616"/>
    </ligand>
</feature>
<evidence type="ECO:0000256" key="8">
    <source>
        <dbReference type="ARBA" id="ARBA00022840"/>
    </source>
</evidence>
<feature type="active site" description="Proton acceptor" evidence="12">
    <location>
        <position position="257"/>
    </location>
</feature>
<dbReference type="InterPro" id="IPR002139">
    <property type="entry name" value="Ribo/fructo_kinase"/>
</dbReference>
<dbReference type="RefSeq" id="WP_146849001.1">
    <property type="nucleotide sequence ID" value="NZ_BKAG01000004.1"/>
</dbReference>
<comment type="similarity">
    <text evidence="12">Belongs to the carbohydrate kinase PfkB family. Ribokinase subfamily.</text>
</comment>
<feature type="binding site" evidence="12">
    <location>
        <position position="287"/>
    </location>
    <ligand>
        <name>K(+)</name>
        <dbReference type="ChEBI" id="CHEBI:29103"/>
    </ligand>
</feature>
<feature type="binding site" evidence="12">
    <location>
        <position position="253"/>
    </location>
    <ligand>
        <name>K(+)</name>
        <dbReference type="ChEBI" id="CHEBI:29103"/>
    </ligand>
</feature>
<dbReference type="SUPFAM" id="SSF53613">
    <property type="entry name" value="Ribokinase-like"/>
    <property type="match status" value="1"/>
</dbReference>
<comment type="cofactor">
    <cofactor evidence="12">
        <name>Mg(2+)</name>
        <dbReference type="ChEBI" id="CHEBI:18420"/>
    </cofactor>
    <text evidence="12">Requires a divalent cation, most likely magnesium in vivo, as an electrophilic catalyst to aid phosphoryl group transfer. It is the chelate of the metal and the nucleotide that is the actual substrate.</text>
</comment>
<evidence type="ECO:0000256" key="10">
    <source>
        <dbReference type="ARBA" id="ARBA00022958"/>
    </source>
</evidence>
<dbReference type="GO" id="GO:0004747">
    <property type="term" value="F:ribokinase activity"/>
    <property type="evidence" value="ECO:0007669"/>
    <property type="project" value="UniProtKB-UniRule"/>
</dbReference>
<keyword evidence="8 12" id="KW-0067">ATP-binding</keyword>
<dbReference type="InterPro" id="IPR011611">
    <property type="entry name" value="PfkB_dom"/>
</dbReference>
<feature type="binding site" evidence="12">
    <location>
        <begin position="16"/>
        <end position="18"/>
    </location>
    <ligand>
        <name>substrate</name>
    </ligand>
</feature>
<dbReference type="InterPro" id="IPR029056">
    <property type="entry name" value="Ribokinase-like"/>
</dbReference>
<proteinExistence type="inferred from homology"/>
<comment type="caution">
    <text evidence="12">Lacks conserved residue(s) required for the propagation of feature annotation.</text>
</comment>
<evidence type="ECO:0000256" key="6">
    <source>
        <dbReference type="ARBA" id="ARBA00022741"/>
    </source>
</evidence>
<sequence length="321" mass="33753">MARASAANIVVVGSLNVDFISLVPHLPGAGDAVVAAQLEKRFGGKGGNQALSAVRQGAQVMLVGNLGDDPDGRDYRNHLRREAVNCSSLNTVRGTTGSAYVTVDPKGRNQTVIIPGANGQLTGPSIKMQRPRIAVAGALLIQLEIPLEPALDAIRIANEAKVPVVLNASPITPDFPWGEVKIDVLIVNQHEARQLFETTISSSSANHEVWKERMAERKIRHLIITRGPTATLSIGKSGVDEVPVQSVTPVDTVGAGDVFAGAFTAHYAEGTDIVECIRWANTAAALSTLKAGAQEGVPYRGDVQSVLGTVRSRAAAAASPR</sequence>
<feature type="binding site" evidence="12">
    <location>
        <position position="251"/>
    </location>
    <ligand>
        <name>K(+)</name>
        <dbReference type="ChEBI" id="CHEBI:29103"/>
    </ligand>
</feature>
<dbReference type="GO" id="GO:0005524">
    <property type="term" value="F:ATP binding"/>
    <property type="evidence" value="ECO:0007669"/>
    <property type="project" value="UniProtKB-UniRule"/>
</dbReference>
<keyword evidence="6 12" id="KW-0547">Nucleotide-binding</keyword>
<comment type="subunit">
    <text evidence="12">Homodimer.</text>
</comment>
<comment type="activity regulation">
    <text evidence="12">Activated by a monovalent cation that binds near, but not in, the active site. The most likely occupant of the site in vivo is potassium. Ion binding induces a conformational change that may alter substrate affinity.</text>
</comment>
<dbReference type="CDD" id="cd01174">
    <property type="entry name" value="ribokinase"/>
    <property type="match status" value="1"/>
</dbReference>
<dbReference type="PRINTS" id="PR00990">
    <property type="entry name" value="RIBOKINASE"/>
</dbReference>
<dbReference type="UniPathway" id="UPA00916">
    <property type="reaction ID" value="UER00889"/>
</dbReference>
<feature type="binding site" evidence="12">
    <location>
        <position position="257"/>
    </location>
    <ligand>
        <name>substrate</name>
    </ligand>
</feature>
<dbReference type="Pfam" id="PF00294">
    <property type="entry name" value="PfkB"/>
    <property type="match status" value="1"/>
</dbReference>
<dbReference type="OrthoDB" id="9775849at2"/>
<dbReference type="EC" id="2.7.1.15" evidence="2 12"/>
<dbReference type="GO" id="GO:0046872">
    <property type="term" value="F:metal ion binding"/>
    <property type="evidence" value="ECO:0007669"/>
    <property type="project" value="UniProtKB-KW"/>
</dbReference>
<evidence type="ECO:0000256" key="9">
    <source>
        <dbReference type="ARBA" id="ARBA00022842"/>
    </source>
</evidence>
<feature type="binding site" evidence="12">
    <location>
        <position position="144"/>
    </location>
    <ligand>
        <name>substrate</name>
    </ligand>
</feature>